<evidence type="ECO:0000256" key="1">
    <source>
        <dbReference type="ARBA" id="ARBA00004477"/>
    </source>
</evidence>
<dbReference type="InParanoid" id="A0A673BPZ9"/>
<evidence type="ECO:0000256" key="9">
    <source>
        <dbReference type="SAM" id="Phobius"/>
    </source>
</evidence>
<feature type="transmembrane region" description="Helical" evidence="9">
    <location>
        <begin position="37"/>
        <end position="70"/>
    </location>
</feature>
<sequence length="79" mass="8834">VSYLLSWVVLLTLPQVTQLMNSRIGLYIRTHPFLGLAVLLFSAMSAVPVGIFLIFSLVTIIMTAVGFVFFECKCDHTRL</sequence>
<protein>
    <submittedName>
        <fullName evidence="11">Uncharacterized protein</fullName>
    </submittedName>
</protein>
<evidence type="ECO:0000256" key="10">
    <source>
        <dbReference type="SAM" id="SignalP"/>
    </source>
</evidence>
<evidence type="ECO:0000256" key="2">
    <source>
        <dbReference type="ARBA" id="ARBA00004502"/>
    </source>
</evidence>
<reference evidence="11" key="2">
    <citation type="submission" date="2025-08" db="UniProtKB">
        <authorList>
            <consortium name="Ensembl"/>
        </authorList>
    </citation>
    <scope>IDENTIFICATION</scope>
</reference>
<dbReference type="Pfam" id="PF16015">
    <property type="entry name" value="Promethin"/>
    <property type="match status" value="1"/>
</dbReference>
<dbReference type="GO" id="GO:0005811">
    <property type="term" value="C:lipid droplet"/>
    <property type="evidence" value="ECO:0007669"/>
    <property type="project" value="UniProtKB-SubCell"/>
</dbReference>
<evidence type="ECO:0000256" key="7">
    <source>
        <dbReference type="ARBA" id="ARBA00022989"/>
    </source>
</evidence>
<comment type="similarity">
    <text evidence="3">Belongs to the LDAF1 family.</text>
</comment>
<keyword evidence="6" id="KW-0256">Endoplasmic reticulum</keyword>
<dbReference type="Ensembl" id="ENSSORT00005045947.1">
    <property type="protein sequence ID" value="ENSSORP00005044816.1"/>
    <property type="gene ID" value="ENSSORG00005020605.1"/>
</dbReference>
<reference evidence="11" key="3">
    <citation type="submission" date="2025-09" db="UniProtKB">
        <authorList>
            <consortium name="Ensembl"/>
        </authorList>
    </citation>
    <scope>IDENTIFICATION</scope>
</reference>
<dbReference type="AlphaFoldDB" id="A0A673BPZ9"/>
<keyword evidence="8 9" id="KW-0472">Membrane</keyword>
<evidence type="ECO:0000256" key="4">
    <source>
        <dbReference type="ARBA" id="ARBA00022677"/>
    </source>
</evidence>
<feature type="chain" id="PRO_5025466967" evidence="10">
    <location>
        <begin position="20"/>
        <end position="79"/>
    </location>
</feature>
<keyword evidence="12" id="KW-1185">Reference proteome</keyword>
<evidence type="ECO:0000256" key="5">
    <source>
        <dbReference type="ARBA" id="ARBA00022692"/>
    </source>
</evidence>
<evidence type="ECO:0000256" key="8">
    <source>
        <dbReference type="ARBA" id="ARBA00023136"/>
    </source>
</evidence>
<evidence type="ECO:0000256" key="3">
    <source>
        <dbReference type="ARBA" id="ARBA00007618"/>
    </source>
</evidence>
<keyword evidence="5 9" id="KW-0812">Transmembrane</keyword>
<accession>A0A673BPZ9</accession>
<dbReference type="GO" id="GO:0005789">
    <property type="term" value="C:endoplasmic reticulum membrane"/>
    <property type="evidence" value="ECO:0007669"/>
    <property type="project" value="UniProtKB-SubCell"/>
</dbReference>
<comment type="subcellular location">
    <subcellularLocation>
        <location evidence="1">Endoplasmic reticulum membrane</location>
        <topology evidence="1">Multi-pass membrane protein</topology>
    </subcellularLocation>
    <subcellularLocation>
        <location evidence="2">Lipid droplet</location>
    </subcellularLocation>
</comment>
<dbReference type="Proteomes" id="UP000472271">
    <property type="component" value="Chromosome 8"/>
</dbReference>
<evidence type="ECO:0000313" key="11">
    <source>
        <dbReference type="Ensembl" id="ENSSORP00005044816.1"/>
    </source>
</evidence>
<name>A0A673BPZ9_9TELE</name>
<feature type="signal peptide" evidence="10">
    <location>
        <begin position="1"/>
        <end position="19"/>
    </location>
</feature>
<proteinExistence type="inferred from homology"/>
<reference evidence="11" key="1">
    <citation type="submission" date="2019-06" db="EMBL/GenBank/DDBJ databases">
        <authorList>
            <consortium name="Wellcome Sanger Institute Data Sharing"/>
        </authorList>
    </citation>
    <scope>NUCLEOTIDE SEQUENCE [LARGE SCALE GENOMIC DNA]</scope>
</reference>
<keyword evidence="4" id="KW-0551">Lipid droplet</keyword>
<evidence type="ECO:0000313" key="12">
    <source>
        <dbReference type="Proteomes" id="UP000472271"/>
    </source>
</evidence>
<keyword evidence="7 9" id="KW-1133">Transmembrane helix</keyword>
<dbReference type="InterPro" id="IPR029709">
    <property type="entry name" value="LDAF1"/>
</dbReference>
<dbReference type="PANTHER" id="PTHR14275">
    <property type="entry name" value="PROMETHIN"/>
    <property type="match status" value="1"/>
</dbReference>
<keyword evidence="10" id="KW-0732">Signal</keyword>
<evidence type="ECO:0000256" key="6">
    <source>
        <dbReference type="ARBA" id="ARBA00022824"/>
    </source>
</evidence>
<dbReference type="PANTHER" id="PTHR14275:SF0">
    <property type="entry name" value="LIPID DROPLET ASSEMBLY FACTOR 1"/>
    <property type="match status" value="1"/>
</dbReference>
<organism evidence="11 12">
    <name type="scientific">Sphaeramia orbicularis</name>
    <name type="common">orbiculate cardinalfish</name>
    <dbReference type="NCBI Taxonomy" id="375764"/>
    <lineage>
        <taxon>Eukaryota</taxon>
        <taxon>Metazoa</taxon>
        <taxon>Chordata</taxon>
        <taxon>Craniata</taxon>
        <taxon>Vertebrata</taxon>
        <taxon>Euteleostomi</taxon>
        <taxon>Actinopterygii</taxon>
        <taxon>Neopterygii</taxon>
        <taxon>Teleostei</taxon>
        <taxon>Neoteleostei</taxon>
        <taxon>Acanthomorphata</taxon>
        <taxon>Gobiaria</taxon>
        <taxon>Kurtiformes</taxon>
        <taxon>Apogonoidei</taxon>
        <taxon>Apogonidae</taxon>
        <taxon>Apogoninae</taxon>
        <taxon>Sphaeramia</taxon>
    </lineage>
</organism>